<dbReference type="InterPro" id="IPR036388">
    <property type="entry name" value="WH-like_DNA-bd_sf"/>
</dbReference>
<dbReference type="EMBL" id="KZ821819">
    <property type="protein sequence ID" value="PYH75334.1"/>
    <property type="molecule type" value="Genomic_DNA"/>
</dbReference>
<keyword evidence="4" id="KW-0539">Nucleus</keyword>
<gene>
    <name evidence="8" type="ORF">BO82DRAFT_36830</name>
</gene>
<dbReference type="GO" id="GO:0000794">
    <property type="term" value="C:condensed nuclear chromosome"/>
    <property type="evidence" value="ECO:0007669"/>
    <property type="project" value="TreeGrafter"/>
</dbReference>
<dbReference type="GeneID" id="37139853"/>
<reference evidence="8 9" key="1">
    <citation type="submission" date="2016-12" db="EMBL/GenBank/DDBJ databases">
        <title>The genomes of Aspergillus section Nigri reveals drivers in fungal speciation.</title>
        <authorList>
            <consortium name="DOE Joint Genome Institute"/>
            <person name="Vesth T.C."/>
            <person name="Nybo J."/>
            <person name="Theobald S."/>
            <person name="Brandl J."/>
            <person name="Frisvad J.C."/>
            <person name="Nielsen K.F."/>
            <person name="Lyhne E.K."/>
            <person name="Kogle M.E."/>
            <person name="Kuo A."/>
            <person name="Riley R."/>
            <person name="Clum A."/>
            <person name="Nolan M."/>
            <person name="Lipzen A."/>
            <person name="Salamov A."/>
            <person name="Henrissat B."/>
            <person name="Wiebenga A."/>
            <person name="De Vries R.P."/>
            <person name="Grigoriev I.V."/>
            <person name="Mortensen U.H."/>
            <person name="Andersen M.R."/>
            <person name="Baker S.E."/>
        </authorList>
    </citation>
    <scope>NUCLEOTIDE SEQUENCE [LARGE SCALE GENOMIC DNA]</scope>
    <source>
        <strain evidence="8 9">CBS 121591</strain>
    </source>
</reference>
<accession>A0A319BS33</accession>
<dbReference type="OrthoDB" id="272266at2759"/>
<comment type="subcellular location">
    <subcellularLocation>
        <location evidence="1">Nucleus</location>
    </subcellularLocation>
</comment>
<proteinExistence type="inferred from homology"/>
<dbReference type="Gene3D" id="1.10.10.10">
    <property type="entry name" value="Winged helix-like DNA-binding domain superfamily/Winged helix DNA-binding domain"/>
    <property type="match status" value="1"/>
</dbReference>
<evidence type="ECO:0000256" key="5">
    <source>
        <dbReference type="ARBA" id="ARBA00023254"/>
    </source>
</evidence>
<dbReference type="PANTHER" id="PTHR15938:SF0">
    <property type="entry name" value="HOMOLOGOUS-PAIRING PROTEIN 2 HOMOLOG"/>
    <property type="match status" value="1"/>
</dbReference>
<dbReference type="GO" id="GO:0120230">
    <property type="term" value="F:recombinase activator activity"/>
    <property type="evidence" value="ECO:0007669"/>
    <property type="project" value="TreeGrafter"/>
</dbReference>
<dbReference type="PANTHER" id="PTHR15938">
    <property type="entry name" value="TBP-1 INTERACTING PROTEIN"/>
    <property type="match status" value="1"/>
</dbReference>
<keyword evidence="6" id="KW-0175">Coiled coil</keyword>
<organism evidence="8 9">
    <name type="scientific">Aspergillus uvarum CBS 121591</name>
    <dbReference type="NCBI Taxonomy" id="1448315"/>
    <lineage>
        <taxon>Eukaryota</taxon>
        <taxon>Fungi</taxon>
        <taxon>Dikarya</taxon>
        <taxon>Ascomycota</taxon>
        <taxon>Pezizomycotina</taxon>
        <taxon>Eurotiomycetes</taxon>
        <taxon>Eurotiomycetidae</taxon>
        <taxon>Eurotiales</taxon>
        <taxon>Aspergillaceae</taxon>
        <taxon>Aspergillus</taxon>
        <taxon>Aspergillus subgen. Circumdati</taxon>
    </lineage>
</organism>
<dbReference type="InterPro" id="IPR010776">
    <property type="entry name" value="Hop2_WH_dom"/>
</dbReference>
<protein>
    <submittedName>
        <fullName evidence="8">TBPIP-domain-containing protein</fullName>
    </submittedName>
</protein>
<dbReference type="AlphaFoldDB" id="A0A319BS33"/>
<evidence type="ECO:0000256" key="6">
    <source>
        <dbReference type="SAM" id="Coils"/>
    </source>
</evidence>
<evidence type="ECO:0000256" key="3">
    <source>
        <dbReference type="ARBA" id="ARBA00023172"/>
    </source>
</evidence>
<evidence type="ECO:0000313" key="9">
    <source>
        <dbReference type="Proteomes" id="UP000248340"/>
    </source>
</evidence>
<feature type="domain" description="Homologous-pairing protein 2 winged helix" evidence="7">
    <location>
        <begin position="22"/>
        <end position="79"/>
    </location>
</feature>
<dbReference type="GO" id="GO:0007129">
    <property type="term" value="P:homologous chromosome pairing at meiosis"/>
    <property type="evidence" value="ECO:0007669"/>
    <property type="project" value="TreeGrafter"/>
</dbReference>
<keyword evidence="9" id="KW-1185">Reference proteome</keyword>
<evidence type="ECO:0000313" key="8">
    <source>
        <dbReference type="EMBL" id="PYH75334.1"/>
    </source>
</evidence>
<sequence length="232" mass="26619">MTQKKANCPKTIRREGATIDGAEAILDYLQRQNRPYSANEISANLHTEVSKAYAATALRDLWHNKQIEGQTAGKQVVYHALQEASNKITSETLVTLDEYIEKAQGRLSSLQIQKKKVRMELAALNAKPLLSELRRNVDQLGRGQATVRTFWLTMRGNASMPVHGHMIRAGAEEDWKRWKRHASSRARICRDLWRRCLDALPGDTAWAELWVWGLMVSFPVLNDSDWWLRRNL</sequence>
<dbReference type="GO" id="GO:0003690">
    <property type="term" value="F:double-stranded DNA binding"/>
    <property type="evidence" value="ECO:0007669"/>
    <property type="project" value="TreeGrafter"/>
</dbReference>
<dbReference type="Pfam" id="PF07106">
    <property type="entry name" value="WHD_TBPIP"/>
    <property type="match status" value="1"/>
</dbReference>
<evidence type="ECO:0000259" key="7">
    <source>
        <dbReference type="Pfam" id="PF07106"/>
    </source>
</evidence>
<comment type="similarity">
    <text evidence="2">Belongs to the HOP2 family.</text>
</comment>
<keyword evidence="3" id="KW-0233">DNA recombination</keyword>
<evidence type="ECO:0000256" key="2">
    <source>
        <dbReference type="ARBA" id="ARBA00007922"/>
    </source>
</evidence>
<evidence type="ECO:0000256" key="4">
    <source>
        <dbReference type="ARBA" id="ARBA00023242"/>
    </source>
</evidence>
<evidence type="ECO:0000256" key="1">
    <source>
        <dbReference type="ARBA" id="ARBA00004123"/>
    </source>
</evidence>
<dbReference type="STRING" id="1448315.A0A319BS33"/>
<keyword evidence="5" id="KW-0469">Meiosis</keyword>
<feature type="coiled-coil region" evidence="6">
    <location>
        <begin position="100"/>
        <end position="127"/>
    </location>
</feature>
<dbReference type="GO" id="GO:0120231">
    <property type="term" value="C:DNA recombinase auxiliary factor complex"/>
    <property type="evidence" value="ECO:0007669"/>
    <property type="project" value="TreeGrafter"/>
</dbReference>
<name>A0A319BS33_9EURO</name>
<dbReference type="Proteomes" id="UP000248340">
    <property type="component" value="Unassembled WGS sequence"/>
</dbReference>
<dbReference type="GO" id="GO:0010774">
    <property type="term" value="P:meiotic strand invasion involved in reciprocal meiotic recombination"/>
    <property type="evidence" value="ECO:0007669"/>
    <property type="project" value="TreeGrafter"/>
</dbReference>
<dbReference type="GO" id="GO:0000709">
    <property type="term" value="P:meiotic joint molecule formation"/>
    <property type="evidence" value="ECO:0007669"/>
    <property type="project" value="TreeGrafter"/>
</dbReference>
<dbReference type="VEuPathDB" id="FungiDB:BO82DRAFT_36830"/>
<dbReference type="RefSeq" id="XP_025485534.1">
    <property type="nucleotide sequence ID" value="XM_025637112.1"/>
</dbReference>